<dbReference type="Proteomes" id="UP000799750">
    <property type="component" value="Unassembled WGS sequence"/>
</dbReference>
<dbReference type="EMBL" id="MU004183">
    <property type="protein sequence ID" value="KAF2500727.1"/>
    <property type="molecule type" value="Genomic_DNA"/>
</dbReference>
<keyword evidence="3" id="KW-1185">Reference proteome</keyword>
<dbReference type="AlphaFoldDB" id="A0A6A6RB88"/>
<name>A0A6A6RB88_9PEZI</name>
<evidence type="ECO:0000313" key="2">
    <source>
        <dbReference type="EMBL" id="KAF2500727.1"/>
    </source>
</evidence>
<evidence type="ECO:0000256" key="1">
    <source>
        <dbReference type="SAM" id="MobiDB-lite"/>
    </source>
</evidence>
<dbReference type="OrthoDB" id="412402at2759"/>
<dbReference type="PANTHER" id="PTHR36847:SF1">
    <property type="entry name" value="AMIDOLIGASE ENZYME"/>
    <property type="match status" value="1"/>
</dbReference>
<organism evidence="2 3">
    <name type="scientific">Lophium mytilinum</name>
    <dbReference type="NCBI Taxonomy" id="390894"/>
    <lineage>
        <taxon>Eukaryota</taxon>
        <taxon>Fungi</taxon>
        <taxon>Dikarya</taxon>
        <taxon>Ascomycota</taxon>
        <taxon>Pezizomycotina</taxon>
        <taxon>Dothideomycetes</taxon>
        <taxon>Pleosporomycetidae</taxon>
        <taxon>Mytilinidiales</taxon>
        <taxon>Mytilinidiaceae</taxon>
        <taxon>Lophium</taxon>
    </lineage>
</organism>
<reference evidence="2" key="1">
    <citation type="journal article" date="2020" name="Stud. Mycol.">
        <title>101 Dothideomycetes genomes: a test case for predicting lifestyles and emergence of pathogens.</title>
        <authorList>
            <person name="Haridas S."/>
            <person name="Albert R."/>
            <person name="Binder M."/>
            <person name="Bloem J."/>
            <person name="Labutti K."/>
            <person name="Salamov A."/>
            <person name="Andreopoulos B."/>
            <person name="Baker S."/>
            <person name="Barry K."/>
            <person name="Bills G."/>
            <person name="Bluhm B."/>
            <person name="Cannon C."/>
            <person name="Castanera R."/>
            <person name="Culley D."/>
            <person name="Daum C."/>
            <person name="Ezra D."/>
            <person name="Gonzalez J."/>
            <person name="Henrissat B."/>
            <person name="Kuo A."/>
            <person name="Liang C."/>
            <person name="Lipzen A."/>
            <person name="Lutzoni F."/>
            <person name="Magnuson J."/>
            <person name="Mondo S."/>
            <person name="Nolan M."/>
            <person name="Ohm R."/>
            <person name="Pangilinan J."/>
            <person name="Park H.-J."/>
            <person name="Ramirez L."/>
            <person name="Alfaro M."/>
            <person name="Sun H."/>
            <person name="Tritt A."/>
            <person name="Yoshinaga Y."/>
            <person name="Zwiers L.-H."/>
            <person name="Turgeon B."/>
            <person name="Goodwin S."/>
            <person name="Spatafora J."/>
            <person name="Crous P."/>
            <person name="Grigoriev I."/>
        </authorList>
    </citation>
    <scope>NUCLEOTIDE SEQUENCE</scope>
    <source>
        <strain evidence="2">CBS 269.34</strain>
    </source>
</reference>
<dbReference type="PANTHER" id="PTHR36847">
    <property type="entry name" value="AMIDOLIGASE ENZYME"/>
    <property type="match status" value="1"/>
</dbReference>
<evidence type="ECO:0000313" key="3">
    <source>
        <dbReference type="Proteomes" id="UP000799750"/>
    </source>
</evidence>
<feature type="region of interest" description="Disordered" evidence="1">
    <location>
        <begin position="366"/>
        <end position="389"/>
    </location>
</feature>
<accession>A0A6A6RB88</accession>
<protein>
    <submittedName>
        <fullName evidence="2">Uncharacterized protein</fullName>
    </submittedName>
</protein>
<gene>
    <name evidence="2" type="ORF">BU16DRAFT_256580</name>
</gene>
<proteinExistence type="predicted"/>
<feature type="compositionally biased region" description="Basic and acidic residues" evidence="1">
    <location>
        <begin position="379"/>
        <end position="389"/>
    </location>
</feature>
<sequence>MAQQDSPPGPQKSASHPTLTFRISLDFILIGSKAASALIYEPSDPHRPIYAMRTLLQHLLHPAPTNADEDLRVLDIQLSPFSLLNLSALNTTAWTLIPYPAATLTPHSALKLPDTWFQTGIRLQSPPFAHDDPRFSCREQLWHILRALHANFDNASPDFPFRLLVNENCSYNIRVSIGDDDDNSAKRAVDTVSRVWQLLTGFERLFAQISTISRLAGSWQPSAFFRLQDGATTPLQWCHIIRRAAAEPGELAVLGREFQWAGRRSGRRKGWAFDIDGVRDQGAERGFRAKEMAEVDFRQHRGTLDYTDVVAWLDVVAAMVDSCARNADSVVEELIERHVGDDAFSPHDLLCELGTRRSTRDHYRWRTSGQDSENGTAGAERREKMRRATGEGAEVVRRVETERWLDRRGDRVGKFIGRYERVGGFGDLGAEGEVENEDDENVEMGKMATEVEAILGMLGYERMSHFGM</sequence>